<evidence type="ECO:0000313" key="3">
    <source>
        <dbReference type="EMBL" id="KAF7218883.1"/>
    </source>
</evidence>
<dbReference type="AlphaFoldDB" id="A0A9D2YFI5"/>
<comment type="caution">
    <text evidence="3">The sequence shown here is derived from an EMBL/GenBank/DDBJ whole genome shotgun (WGS) entry which is preliminary data.</text>
</comment>
<keyword evidence="1" id="KW-0732">Signal</keyword>
<gene>
    <name evidence="3" type="ORF">G4P62_006408</name>
</gene>
<feature type="signal peptide" evidence="1">
    <location>
        <begin position="1"/>
        <end position="28"/>
    </location>
</feature>
<accession>A0A9D2YFI5</accession>
<evidence type="ECO:0000313" key="4">
    <source>
        <dbReference type="Proteomes" id="UP000822369"/>
    </source>
</evidence>
<dbReference type="InterPro" id="IPR056601">
    <property type="entry name" value="Galaxin_dom"/>
</dbReference>
<feature type="chain" id="PRO_5038986347" evidence="1">
    <location>
        <begin position="29"/>
        <end position="236"/>
    </location>
</feature>
<protein>
    <submittedName>
        <fullName evidence="3">Transcript variant X4</fullName>
    </submittedName>
</protein>
<reference evidence="3" key="1">
    <citation type="submission" date="2020-03" db="EMBL/GenBank/DDBJ databases">
        <title>Intra-Species Differences in Population Size shape Life History and Genome Evolution.</title>
        <authorList>
            <person name="Willemsen D."/>
            <person name="Cui R."/>
            <person name="Valenzano D.R."/>
        </authorList>
    </citation>
    <scope>NUCLEOTIDE SEQUENCE</scope>
    <source>
        <strain evidence="3">GRZ</strain>
        <tissue evidence="3">Whole</tissue>
    </source>
</reference>
<evidence type="ECO:0000259" key="2">
    <source>
        <dbReference type="Pfam" id="PF24748"/>
    </source>
</evidence>
<dbReference type="EMBL" id="JAAVVJ010000007">
    <property type="protein sequence ID" value="KAF7218883.1"/>
    <property type="molecule type" value="Genomic_DNA"/>
</dbReference>
<organism evidence="3 4">
    <name type="scientific">Nothobranchius furzeri</name>
    <name type="common">Turquoise killifish</name>
    <dbReference type="NCBI Taxonomy" id="105023"/>
    <lineage>
        <taxon>Eukaryota</taxon>
        <taxon>Metazoa</taxon>
        <taxon>Chordata</taxon>
        <taxon>Craniata</taxon>
        <taxon>Vertebrata</taxon>
        <taxon>Euteleostomi</taxon>
        <taxon>Actinopterygii</taxon>
        <taxon>Neopterygii</taxon>
        <taxon>Teleostei</taxon>
        <taxon>Neoteleostei</taxon>
        <taxon>Acanthomorphata</taxon>
        <taxon>Ovalentaria</taxon>
        <taxon>Atherinomorphae</taxon>
        <taxon>Cyprinodontiformes</taxon>
        <taxon>Nothobranchiidae</taxon>
        <taxon>Nothobranchius</taxon>
    </lineage>
</organism>
<dbReference type="Proteomes" id="UP000822369">
    <property type="component" value="Chromosome 7"/>
</dbReference>
<name>A0A9D2YFI5_NOTFU</name>
<proteinExistence type="predicted"/>
<dbReference type="Pfam" id="PF24748">
    <property type="entry name" value="Galaxin_repeat"/>
    <property type="match status" value="1"/>
</dbReference>
<feature type="domain" description="Galaxin-like repeats" evidence="2">
    <location>
        <begin position="31"/>
        <end position="144"/>
    </location>
</feature>
<evidence type="ECO:0000256" key="1">
    <source>
        <dbReference type="SAM" id="SignalP"/>
    </source>
</evidence>
<sequence>MKMVTLQALGLAWLMCGLVILYETRVDGQSQNNNVPSEAQCGGKSYKPDKETCCGEKNLTEGLSESMSQCCGLEAYNPLNQICCKQILHIKHSPFAKCCGQEQYDSNLQLCCGKYGNMVVRTKLSPDHECCLSSQYNLYTECCCIKNQPLVQPRSNNTCCCEKNLTKYTNATTETQWSTREELQQNIKPDNLLQQYRSERVLHQDGRIQLLWSPLLQLFSVDVLLGEADSKKRNTQ</sequence>